<dbReference type="EMBL" id="JADCNL010000001">
    <property type="protein sequence ID" value="KAG0495871.1"/>
    <property type="molecule type" value="Genomic_DNA"/>
</dbReference>
<reference evidence="1 2" key="1">
    <citation type="journal article" date="2020" name="Nat. Food">
        <title>A phased Vanilla planifolia genome enables genetic improvement of flavour and production.</title>
        <authorList>
            <person name="Hasing T."/>
            <person name="Tang H."/>
            <person name="Brym M."/>
            <person name="Khazi F."/>
            <person name="Huang T."/>
            <person name="Chambers A.H."/>
        </authorList>
    </citation>
    <scope>NUCLEOTIDE SEQUENCE [LARGE SCALE GENOMIC DNA]</scope>
    <source>
        <tissue evidence="1">Leaf</tissue>
    </source>
</reference>
<protein>
    <submittedName>
        <fullName evidence="1">Uncharacterized protein</fullName>
    </submittedName>
</protein>
<evidence type="ECO:0000313" key="2">
    <source>
        <dbReference type="Proteomes" id="UP000636800"/>
    </source>
</evidence>
<name>A0A835RWH6_VANPL</name>
<organism evidence="1 2">
    <name type="scientific">Vanilla planifolia</name>
    <name type="common">Vanilla</name>
    <dbReference type="NCBI Taxonomy" id="51239"/>
    <lineage>
        <taxon>Eukaryota</taxon>
        <taxon>Viridiplantae</taxon>
        <taxon>Streptophyta</taxon>
        <taxon>Embryophyta</taxon>
        <taxon>Tracheophyta</taxon>
        <taxon>Spermatophyta</taxon>
        <taxon>Magnoliopsida</taxon>
        <taxon>Liliopsida</taxon>
        <taxon>Asparagales</taxon>
        <taxon>Orchidaceae</taxon>
        <taxon>Vanilloideae</taxon>
        <taxon>Vanilleae</taxon>
        <taxon>Vanilla</taxon>
    </lineage>
</organism>
<comment type="caution">
    <text evidence="1">The sequence shown here is derived from an EMBL/GenBank/DDBJ whole genome shotgun (WGS) entry which is preliminary data.</text>
</comment>
<keyword evidence="2" id="KW-1185">Reference proteome</keyword>
<sequence length="198" mass="22609">MLQMMASILLELFEGQFALYSGLCGIRPLRYSLPIGLLHRADTMNFEVVEKFATRRSSSEIQAVVILQQRGRIPTITLIDIGLGSYEHAWSNGLPLLQLINGHDEVTSMLIQGLWMPPFAQVVGRSSEEKDEVVAKGSVVIDSNMGLTHSRLFFKVLVNGWDMMCIFLKFFRGTYYKNVFQDAQIFEEYLIMKNKVRH</sequence>
<proteinExistence type="predicted"/>
<evidence type="ECO:0000313" key="1">
    <source>
        <dbReference type="EMBL" id="KAG0495871.1"/>
    </source>
</evidence>
<gene>
    <name evidence="1" type="ORF">HPP92_000562</name>
</gene>
<dbReference type="AlphaFoldDB" id="A0A835RWH6"/>
<accession>A0A835RWH6</accession>
<dbReference type="Proteomes" id="UP000636800">
    <property type="component" value="Chromosome 1"/>
</dbReference>